<dbReference type="SUPFAM" id="SSF49599">
    <property type="entry name" value="TRAF domain-like"/>
    <property type="match status" value="1"/>
</dbReference>
<dbReference type="InterPro" id="IPR000210">
    <property type="entry name" value="BTB/POZ_dom"/>
</dbReference>
<dbReference type="EMBL" id="JAMRDG010000002">
    <property type="protein sequence ID" value="KAJ3687472.1"/>
    <property type="molecule type" value="Genomic_DNA"/>
</dbReference>
<dbReference type="Pfam" id="PF00651">
    <property type="entry name" value="BTB"/>
    <property type="match status" value="1"/>
</dbReference>
<gene>
    <name evidence="4" type="ORF">LUZ61_016636</name>
</gene>
<dbReference type="CDD" id="cd00121">
    <property type="entry name" value="MATH"/>
    <property type="match status" value="1"/>
</dbReference>
<dbReference type="Gene3D" id="3.30.710.10">
    <property type="entry name" value="Potassium Channel Kv1.1, Chain A"/>
    <property type="match status" value="1"/>
</dbReference>
<dbReference type="InterPro" id="IPR045005">
    <property type="entry name" value="BPM1-6"/>
</dbReference>
<evidence type="ECO:0000256" key="2">
    <source>
        <dbReference type="ARBA" id="ARBA00010846"/>
    </source>
</evidence>
<dbReference type="Proteomes" id="UP001210211">
    <property type="component" value="Unassembled WGS sequence"/>
</dbReference>
<dbReference type="InterPro" id="IPR011333">
    <property type="entry name" value="SKP1/BTB/POZ_sf"/>
</dbReference>
<dbReference type="SMART" id="SM00225">
    <property type="entry name" value="BTB"/>
    <property type="match status" value="1"/>
</dbReference>
<dbReference type="Pfam" id="PF24570">
    <property type="entry name" value="BACK_BPM_SPOP"/>
    <property type="match status" value="1"/>
</dbReference>
<proteinExistence type="inferred from homology"/>
<dbReference type="PANTHER" id="PTHR26379:SF187">
    <property type="entry name" value="OS07G0655300 PROTEIN"/>
    <property type="match status" value="1"/>
</dbReference>
<evidence type="ECO:0000259" key="3">
    <source>
        <dbReference type="PROSITE" id="PS50097"/>
    </source>
</evidence>
<evidence type="ECO:0000313" key="4">
    <source>
        <dbReference type="EMBL" id="KAJ3687472.1"/>
    </source>
</evidence>
<organism evidence="4 5">
    <name type="scientific">Rhynchospora tenuis</name>
    <dbReference type="NCBI Taxonomy" id="198213"/>
    <lineage>
        <taxon>Eukaryota</taxon>
        <taxon>Viridiplantae</taxon>
        <taxon>Streptophyta</taxon>
        <taxon>Embryophyta</taxon>
        <taxon>Tracheophyta</taxon>
        <taxon>Spermatophyta</taxon>
        <taxon>Magnoliopsida</taxon>
        <taxon>Liliopsida</taxon>
        <taxon>Poales</taxon>
        <taxon>Cyperaceae</taxon>
        <taxon>Cyperoideae</taxon>
        <taxon>Rhynchosporeae</taxon>
        <taxon>Rhynchospora</taxon>
    </lineage>
</organism>
<sequence length="420" mass="47547">MVMAPTSSLSRAVRPENLESTIIARKVVESRKGSYPLKVLGYSSLRKALIGVNNCLSSQVFGIGGFNWIIDCYPDGDHIAFLVRPVRSNINVKDVFLVKISLTLLVQDGIKASSNYHLETDIVEVAEFNEFRRYYVGRKTLEEPKFLKNDSFTIRFTIEVMKEYVNLGEISKVQYCSQLVKPSNLHQQLISLLETEEGADVSFQVDDTTFQAHKFVLAARSPIFKAQLCGTSTNNTIEEDYEIQVEDMDAWTFNAMLHFLYSDSLPEFYELEHKGAASTLLNPAQRLLVAADRYGIDRLKHICELKLYDLIDVDNLARILTLAEQHNCPQLKAACIEFVKDPEILGAVVLTEGFEHMVKSYPAVLKQLRQKINQANSDSGSLQEKGKSWLFIARLISPHFLFSFVIDAIGRFLKAFRKGI</sequence>
<dbReference type="InterPro" id="IPR056423">
    <property type="entry name" value="BACK_BPM_SPOP"/>
</dbReference>
<evidence type="ECO:0000313" key="5">
    <source>
        <dbReference type="Proteomes" id="UP001210211"/>
    </source>
</evidence>
<dbReference type="Gene3D" id="2.60.210.10">
    <property type="entry name" value="Apoptosis, Tumor Necrosis Factor Receptor Associated Protein 2, Chain A"/>
    <property type="match status" value="1"/>
</dbReference>
<dbReference type="AlphaFoldDB" id="A0AAD5Z5W6"/>
<reference evidence="4 5" key="1">
    <citation type="journal article" date="2022" name="Cell">
        <title>Repeat-based holocentromeres influence genome architecture and karyotype evolution.</title>
        <authorList>
            <person name="Hofstatter P.G."/>
            <person name="Thangavel G."/>
            <person name="Lux T."/>
            <person name="Neumann P."/>
            <person name="Vondrak T."/>
            <person name="Novak P."/>
            <person name="Zhang M."/>
            <person name="Costa L."/>
            <person name="Castellani M."/>
            <person name="Scott A."/>
            <person name="Toegelov H."/>
            <person name="Fuchs J."/>
            <person name="Mata-Sucre Y."/>
            <person name="Dias Y."/>
            <person name="Vanzela A.L.L."/>
            <person name="Huettel B."/>
            <person name="Almeida C.C.S."/>
            <person name="Simkova H."/>
            <person name="Souza G."/>
            <person name="Pedrosa-Harand A."/>
            <person name="Macas J."/>
            <person name="Mayer K.F.X."/>
            <person name="Houben A."/>
            <person name="Marques A."/>
        </authorList>
    </citation>
    <scope>NUCLEOTIDE SEQUENCE [LARGE SCALE GENOMIC DNA]</scope>
    <source>
        <strain evidence="4">RhyTen1mFocal</strain>
    </source>
</reference>
<dbReference type="InterPro" id="IPR002083">
    <property type="entry name" value="MATH/TRAF_dom"/>
</dbReference>
<dbReference type="SUPFAM" id="SSF54695">
    <property type="entry name" value="POZ domain"/>
    <property type="match status" value="1"/>
</dbReference>
<name>A0AAD5Z5W6_9POAL</name>
<dbReference type="PANTHER" id="PTHR26379">
    <property type="entry name" value="BTB/POZ AND MATH DOMAIN-CONTAINING PROTEIN 1"/>
    <property type="match status" value="1"/>
</dbReference>
<evidence type="ECO:0000256" key="1">
    <source>
        <dbReference type="ARBA" id="ARBA00004906"/>
    </source>
</evidence>
<feature type="domain" description="BTB" evidence="3">
    <location>
        <begin position="199"/>
        <end position="265"/>
    </location>
</feature>
<dbReference type="PROSITE" id="PS50097">
    <property type="entry name" value="BTB"/>
    <property type="match status" value="1"/>
</dbReference>
<dbReference type="GO" id="GO:0016567">
    <property type="term" value="P:protein ubiquitination"/>
    <property type="evidence" value="ECO:0007669"/>
    <property type="project" value="InterPro"/>
</dbReference>
<dbReference type="Gene3D" id="1.25.40.420">
    <property type="match status" value="1"/>
</dbReference>
<dbReference type="Pfam" id="PF22486">
    <property type="entry name" value="MATH_2"/>
    <property type="match status" value="1"/>
</dbReference>
<protein>
    <recommendedName>
        <fullName evidence="3">BTB domain-containing protein</fullName>
    </recommendedName>
</protein>
<comment type="caution">
    <text evidence="4">The sequence shown here is derived from an EMBL/GenBank/DDBJ whole genome shotgun (WGS) entry which is preliminary data.</text>
</comment>
<dbReference type="InterPro" id="IPR008974">
    <property type="entry name" value="TRAF-like"/>
</dbReference>
<comment type="similarity">
    <text evidence="2">Belongs to the Tdpoz family.</text>
</comment>
<comment type="pathway">
    <text evidence="1">Protein modification; protein ubiquitination.</text>
</comment>
<accession>A0AAD5Z5W6</accession>
<keyword evidence="5" id="KW-1185">Reference proteome</keyword>